<accession>A0A803QDM4</accession>
<sequence>MKEFLNRADNFIKLEEAIRQAQIGHVNSRQSRGTQQPHDPLGIQVGNNNAAQTPCGKNTRNKRSTNNFGRNSGKRRKFKTSSTPEKNKEENYTCFTLLIETYTCYSRCTCPFGKQNHW</sequence>
<dbReference type="AlphaFoldDB" id="A0A803QDM4"/>
<reference evidence="2" key="1">
    <citation type="submission" date="2018-11" db="EMBL/GenBank/DDBJ databases">
        <authorList>
            <person name="Grassa J C."/>
        </authorList>
    </citation>
    <scope>NUCLEOTIDE SEQUENCE [LARGE SCALE GENOMIC DNA]</scope>
</reference>
<organism evidence="2 3">
    <name type="scientific">Cannabis sativa</name>
    <name type="common">Hemp</name>
    <name type="synonym">Marijuana</name>
    <dbReference type="NCBI Taxonomy" id="3483"/>
    <lineage>
        <taxon>Eukaryota</taxon>
        <taxon>Viridiplantae</taxon>
        <taxon>Streptophyta</taxon>
        <taxon>Embryophyta</taxon>
        <taxon>Tracheophyta</taxon>
        <taxon>Spermatophyta</taxon>
        <taxon>Magnoliopsida</taxon>
        <taxon>eudicotyledons</taxon>
        <taxon>Gunneridae</taxon>
        <taxon>Pentapetalae</taxon>
        <taxon>rosids</taxon>
        <taxon>fabids</taxon>
        <taxon>Rosales</taxon>
        <taxon>Cannabaceae</taxon>
        <taxon>Cannabis</taxon>
    </lineage>
</organism>
<dbReference type="EMBL" id="UZAU01000755">
    <property type="status" value="NOT_ANNOTATED_CDS"/>
    <property type="molecule type" value="Genomic_DNA"/>
</dbReference>
<proteinExistence type="predicted"/>
<evidence type="ECO:0000313" key="2">
    <source>
        <dbReference type="EnsemblPlants" id="cds.evm.model.09.1184"/>
    </source>
</evidence>
<evidence type="ECO:0000256" key="1">
    <source>
        <dbReference type="SAM" id="MobiDB-lite"/>
    </source>
</evidence>
<feature type="region of interest" description="Disordered" evidence="1">
    <location>
        <begin position="25"/>
        <end position="86"/>
    </location>
</feature>
<evidence type="ECO:0000313" key="3">
    <source>
        <dbReference type="Proteomes" id="UP000596661"/>
    </source>
</evidence>
<name>A0A803QDM4_CANSA</name>
<keyword evidence="3" id="KW-1185">Reference proteome</keyword>
<reference evidence="2" key="2">
    <citation type="submission" date="2021-03" db="UniProtKB">
        <authorList>
            <consortium name="EnsemblPlants"/>
        </authorList>
    </citation>
    <scope>IDENTIFICATION</scope>
</reference>
<dbReference type="EnsemblPlants" id="evm.model.09.1184">
    <property type="protein sequence ID" value="cds.evm.model.09.1184"/>
    <property type="gene ID" value="evm.TU.09.1184"/>
</dbReference>
<feature type="compositionally biased region" description="Polar residues" evidence="1">
    <location>
        <begin position="25"/>
        <end position="37"/>
    </location>
</feature>
<protein>
    <submittedName>
        <fullName evidence="2">Uncharacterized protein</fullName>
    </submittedName>
</protein>
<dbReference type="Proteomes" id="UP000596661">
    <property type="component" value="Chromosome 9"/>
</dbReference>
<dbReference type="Gramene" id="evm.model.09.1184">
    <property type="protein sequence ID" value="cds.evm.model.09.1184"/>
    <property type="gene ID" value="evm.TU.09.1184"/>
</dbReference>
<feature type="compositionally biased region" description="Polar residues" evidence="1">
    <location>
        <begin position="45"/>
        <end position="70"/>
    </location>
</feature>